<name>A0A119HFG3_9BURK</name>
<keyword evidence="2" id="KW-1133">Transmembrane helix</keyword>
<feature type="transmembrane region" description="Helical" evidence="2">
    <location>
        <begin position="64"/>
        <end position="86"/>
    </location>
</feature>
<dbReference type="Proteomes" id="UP000060630">
    <property type="component" value="Unassembled WGS sequence"/>
</dbReference>
<feature type="compositionally biased region" description="Basic and acidic residues" evidence="1">
    <location>
        <begin position="489"/>
        <end position="505"/>
    </location>
</feature>
<keyword evidence="2" id="KW-0812">Transmembrane</keyword>
<feature type="region of interest" description="Disordered" evidence="1">
    <location>
        <begin position="665"/>
        <end position="735"/>
    </location>
</feature>
<organism evidence="3 4">
    <name type="scientific">Burkholderia ubonensis</name>
    <dbReference type="NCBI Taxonomy" id="101571"/>
    <lineage>
        <taxon>Bacteria</taxon>
        <taxon>Pseudomonadati</taxon>
        <taxon>Pseudomonadota</taxon>
        <taxon>Betaproteobacteria</taxon>
        <taxon>Burkholderiales</taxon>
        <taxon>Burkholderiaceae</taxon>
        <taxon>Burkholderia</taxon>
        <taxon>Burkholderia cepacia complex</taxon>
    </lineage>
</organism>
<feature type="region of interest" description="Disordered" evidence="1">
    <location>
        <begin position="485"/>
        <end position="509"/>
    </location>
</feature>
<dbReference type="EMBL" id="LPHD01000049">
    <property type="protein sequence ID" value="KWA83892.1"/>
    <property type="molecule type" value="Genomic_DNA"/>
</dbReference>
<evidence type="ECO:0000313" key="4">
    <source>
        <dbReference type="Proteomes" id="UP000060630"/>
    </source>
</evidence>
<accession>A0A119HFG3</accession>
<dbReference type="Gene3D" id="1.10.3210.10">
    <property type="entry name" value="Hypothetical protein af1432"/>
    <property type="match status" value="1"/>
</dbReference>
<dbReference type="AlphaFoldDB" id="A0A119HFG3"/>
<evidence type="ECO:0000256" key="2">
    <source>
        <dbReference type="SAM" id="Phobius"/>
    </source>
</evidence>
<feature type="compositionally biased region" description="Basic and acidic residues" evidence="1">
    <location>
        <begin position="776"/>
        <end position="786"/>
    </location>
</feature>
<reference evidence="3 4" key="1">
    <citation type="submission" date="2015-11" db="EMBL/GenBank/DDBJ databases">
        <title>Expanding the genomic diversity of Burkholderia species for the development of highly accurate diagnostics.</title>
        <authorList>
            <person name="Sahl J."/>
            <person name="Keim P."/>
            <person name="Wagner D."/>
        </authorList>
    </citation>
    <scope>NUCLEOTIDE SEQUENCE [LARGE SCALE GENOMIC DNA]</scope>
    <source>
        <strain evidence="3 4">MSMB2087WGS</strain>
    </source>
</reference>
<gene>
    <name evidence="3" type="ORF">WL29_21230</name>
</gene>
<dbReference type="SUPFAM" id="SSF109604">
    <property type="entry name" value="HD-domain/PDEase-like"/>
    <property type="match status" value="1"/>
</dbReference>
<keyword evidence="2" id="KW-0472">Membrane</keyword>
<feature type="compositionally biased region" description="Basic and acidic residues" evidence="1">
    <location>
        <begin position="691"/>
        <end position="712"/>
    </location>
</feature>
<evidence type="ECO:0000313" key="3">
    <source>
        <dbReference type="EMBL" id="KWA83892.1"/>
    </source>
</evidence>
<sequence>MITSLSTSLMRVTLFWYVVGSLVLFLGDPAWAEALYQRLMVYPWVPVFEMHGLGTAAAVQWRLLMYWTAPVVVLWVVSLSIGALVAEVHCQLALRKQRLNLKPTGEFWGVTVPHFSLGGLPRATTPKLTGQAVTLGGAGGRAKGNKAAKVALQGAMKEAVKMLTPAERQLAEELLQLLLQSPDHYAGAGHGVGLLEHTLNVVTEAAAKVTTEFRMPLLAALSHDIGKLITFQPDGQGGWKRKGLHSRESARIIATLPSFQELPELHQRALLLAVKYDHAPNKMPELRGERDAVTLAMRTISALSQADRKATADEKERHLERLQPEDLLWKDFVDFLREAPVVQRGKKGVANQVNNPPDSPYLFLYEAPWRDAAVHRLPAEVAAALDLTRRDAGKMAKYTRILVERLRKEGLLVETYTSKDKDGATHELSVSDSNPLWDIQSGTGEKAVVLRGILVLKADELWRKLNYRISVKSPFPVQILAPNAGADGRVNEAPRANREEPRTPDVSDGLKLADVDSSDAMAALGLTVEPAEEVLKAAKPKTRARGGFRSAPVSTPADDAMFGLKTGETNVKESTPAPTAPASAVTQAESPGQVAVLDQDAQEQAELAAAMSGAPAAEAVVEEDTSSMALNNALAYLNMGEASDEPATADTPVADAAEESNLVPAQGEAGAPAVVADEKSAKQAPASVKPPHAEKPNDAVKLPLADKAEKKVVPAQDKSQPEESPAELSRAEKREGLAIADEAAAGQYPGLKVGDKYYTEHSRAVQAGLKKPGSRYKGDNREKSLDLTEGGPRRGRRRLTS</sequence>
<evidence type="ECO:0000256" key="1">
    <source>
        <dbReference type="SAM" id="MobiDB-lite"/>
    </source>
</evidence>
<feature type="compositionally biased region" description="Low complexity" evidence="1">
    <location>
        <begin position="574"/>
        <end position="584"/>
    </location>
</feature>
<proteinExistence type="predicted"/>
<feature type="region of interest" description="Disordered" evidence="1">
    <location>
        <begin position="764"/>
        <end position="801"/>
    </location>
</feature>
<protein>
    <recommendedName>
        <fullName evidence="5">HD domain-containing protein</fullName>
    </recommendedName>
</protein>
<feature type="region of interest" description="Disordered" evidence="1">
    <location>
        <begin position="569"/>
        <end position="592"/>
    </location>
</feature>
<comment type="caution">
    <text evidence="3">The sequence shown here is derived from an EMBL/GenBank/DDBJ whole genome shotgun (WGS) entry which is preliminary data.</text>
</comment>
<dbReference type="RefSeq" id="WP_060192165.1">
    <property type="nucleotide sequence ID" value="NZ_LPHD01000049.1"/>
</dbReference>
<evidence type="ECO:0008006" key="5">
    <source>
        <dbReference type="Google" id="ProtNLM"/>
    </source>
</evidence>